<proteinExistence type="predicted"/>
<dbReference type="AlphaFoldDB" id="A0A976FLX0"/>
<dbReference type="Proteomes" id="UP000294530">
    <property type="component" value="Unassembled WGS sequence"/>
</dbReference>
<keyword evidence="2" id="KW-1185">Reference proteome</keyword>
<protein>
    <submittedName>
        <fullName evidence="1">Uncharacterized protein</fullName>
    </submittedName>
</protein>
<dbReference type="GeneID" id="94349617"/>
<reference evidence="1 2" key="1">
    <citation type="journal article" date="2021" name="Genome Biol.">
        <title>AFLAP: assembly-free linkage analysis pipeline using k-mers from genome sequencing data.</title>
        <authorList>
            <person name="Fletcher K."/>
            <person name="Zhang L."/>
            <person name="Gil J."/>
            <person name="Han R."/>
            <person name="Cavanaugh K."/>
            <person name="Michelmore R."/>
        </authorList>
    </citation>
    <scope>NUCLEOTIDE SEQUENCE [LARGE SCALE GENOMIC DNA]</scope>
    <source>
        <strain evidence="1 2">SF5</strain>
    </source>
</reference>
<evidence type="ECO:0000313" key="1">
    <source>
        <dbReference type="EMBL" id="TDH69175.1"/>
    </source>
</evidence>
<sequence length="59" mass="6839">MTTWSVVIEKLRLPIFHVNYYVSDFSVWNAGFGVGTCSAEMCLKFLETTNRKWNEDESS</sequence>
<gene>
    <name evidence="1" type="ORF">CCR75_005872</name>
</gene>
<dbReference type="RefSeq" id="XP_067818674.1">
    <property type="nucleotide sequence ID" value="XM_067963946.1"/>
</dbReference>
<name>A0A976FLX0_BRELC</name>
<accession>A0A976FLX0</accession>
<evidence type="ECO:0000313" key="2">
    <source>
        <dbReference type="Proteomes" id="UP000294530"/>
    </source>
</evidence>
<comment type="caution">
    <text evidence="1">The sequence shown here is derived from an EMBL/GenBank/DDBJ whole genome shotgun (WGS) entry which is preliminary data.</text>
</comment>
<dbReference type="EMBL" id="SHOA02000016">
    <property type="protein sequence ID" value="TDH69175.1"/>
    <property type="molecule type" value="Genomic_DNA"/>
</dbReference>
<organism evidence="1 2">
    <name type="scientific">Bremia lactucae</name>
    <name type="common">Lettuce downy mildew</name>
    <dbReference type="NCBI Taxonomy" id="4779"/>
    <lineage>
        <taxon>Eukaryota</taxon>
        <taxon>Sar</taxon>
        <taxon>Stramenopiles</taxon>
        <taxon>Oomycota</taxon>
        <taxon>Peronosporomycetes</taxon>
        <taxon>Peronosporales</taxon>
        <taxon>Peronosporaceae</taxon>
        <taxon>Bremia</taxon>
    </lineage>
</organism>
<dbReference type="KEGG" id="blac:94349617"/>